<evidence type="ECO:0000313" key="3">
    <source>
        <dbReference type="EMBL" id="VAX08045.1"/>
    </source>
</evidence>
<feature type="transmembrane region" description="Helical" evidence="2">
    <location>
        <begin position="66"/>
        <end position="86"/>
    </location>
</feature>
<dbReference type="EMBL" id="UOFW01000232">
    <property type="protein sequence ID" value="VAX08045.1"/>
    <property type="molecule type" value="Genomic_DNA"/>
</dbReference>
<feature type="transmembrane region" description="Helical" evidence="2">
    <location>
        <begin position="119"/>
        <end position="145"/>
    </location>
</feature>
<accession>A0A3B1BP20</accession>
<feature type="transmembrane region" description="Helical" evidence="2">
    <location>
        <begin position="242"/>
        <end position="267"/>
    </location>
</feature>
<evidence type="ECO:0008006" key="4">
    <source>
        <dbReference type="Google" id="ProtNLM"/>
    </source>
</evidence>
<gene>
    <name evidence="3" type="ORF">MNBD_ALPHA03-2065</name>
</gene>
<keyword evidence="2" id="KW-1133">Transmembrane helix</keyword>
<organism evidence="3">
    <name type="scientific">hydrothermal vent metagenome</name>
    <dbReference type="NCBI Taxonomy" id="652676"/>
    <lineage>
        <taxon>unclassified sequences</taxon>
        <taxon>metagenomes</taxon>
        <taxon>ecological metagenomes</taxon>
    </lineage>
</organism>
<name>A0A3B1BP20_9ZZZZ</name>
<feature type="transmembrane region" description="Helical" evidence="2">
    <location>
        <begin position="39"/>
        <end position="60"/>
    </location>
</feature>
<reference evidence="3" key="1">
    <citation type="submission" date="2018-06" db="EMBL/GenBank/DDBJ databases">
        <authorList>
            <person name="Zhirakovskaya E."/>
        </authorList>
    </citation>
    <scope>NUCLEOTIDE SEQUENCE</scope>
</reference>
<protein>
    <recommendedName>
        <fullName evidence="4">Glycerophosphoryl diester phosphodiesterase membrane domain-containing protein</fullName>
    </recommendedName>
</protein>
<feature type="transmembrane region" description="Helical" evidence="2">
    <location>
        <begin position="209"/>
        <end position="230"/>
    </location>
</feature>
<proteinExistence type="predicted"/>
<keyword evidence="2" id="KW-0812">Transmembrane</keyword>
<feature type="transmembrane region" description="Helical" evidence="2">
    <location>
        <begin position="165"/>
        <end position="188"/>
    </location>
</feature>
<evidence type="ECO:0000256" key="1">
    <source>
        <dbReference type="SAM" id="MobiDB-lite"/>
    </source>
</evidence>
<evidence type="ECO:0000256" key="2">
    <source>
        <dbReference type="SAM" id="Phobius"/>
    </source>
</evidence>
<feature type="region of interest" description="Disordered" evidence="1">
    <location>
        <begin position="291"/>
        <end position="314"/>
    </location>
</feature>
<dbReference type="AlphaFoldDB" id="A0A3B1BP20"/>
<sequence length="314" mass="35654">MLNLLNASEKVCFVSEQKFTVGSSITESYRFLADHMPHFFRLIYGPLILWVMVMVGEQVLLIEHDIHINSVYFLNVITAAFAIVWYRQFLLGSDYASYRLLIKKGFSNSPLSFKRISRALLRVLVVSLVLLVPTLLLSFSMMVYFHGQGVPLSEAFIQELAFKSTLIIMLVFSPILIRLSVYAAGFALGRTSLRLQDVWNRTRGYTVTLWWVTLRAFLPLSIYSYILTLFLDVMSEKLSINYIVSTIIIESLAGFLTFMILAIVVAANAEAFRILIGVRDGDVPHRNSLKKNEAVHSESNRRQVNKDIPQKAGS</sequence>
<keyword evidence="2" id="KW-0472">Membrane</keyword>